<keyword evidence="5" id="KW-0560">Oxidoreductase</keyword>
<gene>
    <name evidence="7" type="ORF">LTR05_006415</name>
</gene>
<reference evidence="7 8" key="1">
    <citation type="submission" date="2023-08" db="EMBL/GenBank/DDBJ databases">
        <title>Black Yeasts Isolated from many extreme environments.</title>
        <authorList>
            <person name="Coleine C."/>
            <person name="Stajich J.E."/>
            <person name="Selbmann L."/>
        </authorList>
    </citation>
    <scope>NUCLEOTIDE SEQUENCE [LARGE SCALE GENOMIC DNA]</scope>
    <source>
        <strain evidence="7 8">CCFEE 5910</strain>
    </source>
</reference>
<dbReference type="InterPro" id="IPR011057">
    <property type="entry name" value="Mss4-like_sf"/>
</dbReference>
<evidence type="ECO:0000256" key="2">
    <source>
        <dbReference type="ARBA" id="ARBA00007174"/>
    </source>
</evidence>
<name>A0AAN7Y5Q6_9EURO</name>
<accession>A0AAN7Y5Q6</accession>
<dbReference type="Proteomes" id="UP001309876">
    <property type="component" value="Unassembled WGS sequence"/>
</dbReference>
<dbReference type="SUPFAM" id="SSF53474">
    <property type="entry name" value="alpha/beta-Hydrolases"/>
    <property type="match status" value="1"/>
</dbReference>
<dbReference type="EMBL" id="JAVRRJ010000006">
    <property type="protein sequence ID" value="KAK5083908.1"/>
    <property type="molecule type" value="Genomic_DNA"/>
</dbReference>
<keyword evidence="3" id="KW-0479">Metal-binding</keyword>
<comment type="similarity">
    <text evidence="2">Belongs to the MsrB Met sulfoxide reductase family.</text>
</comment>
<dbReference type="InterPro" id="IPR028427">
    <property type="entry name" value="Met_Sox_Rdtase_MsrB"/>
</dbReference>
<evidence type="ECO:0000256" key="1">
    <source>
        <dbReference type="ARBA" id="ARBA00001947"/>
    </source>
</evidence>
<evidence type="ECO:0000256" key="4">
    <source>
        <dbReference type="ARBA" id="ARBA00022833"/>
    </source>
</evidence>
<evidence type="ECO:0000313" key="8">
    <source>
        <dbReference type="Proteomes" id="UP001309876"/>
    </source>
</evidence>
<dbReference type="InterPro" id="IPR002579">
    <property type="entry name" value="Met_Sox_Rdtase_MsrB_dom"/>
</dbReference>
<dbReference type="GO" id="GO:0016787">
    <property type="term" value="F:hydrolase activity"/>
    <property type="evidence" value="ECO:0007669"/>
    <property type="project" value="InterPro"/>
</dbReference>
<feature type="domain" description="MsrB" evidence="6">
    <location>
        <begin position="313"/>
        <end position="437"/>
    </location>
</feature>
<keyword evidence="8" id="KW-1185">Reference proteome</keyword>
<dbReference type="PROSITE" id="PS51790">
    <property type="entry name" value="MSRB"/>
    <property type="match status" value="1"/>
</dbReference>
<dbReference type="Pfam" id="PF01641">
    <property type="entry name" value="SelR"/>
    <property type="match status" value="1"/>
</dbReference>
<protein>
    <recommendedName>
        <fullName evidence="6">MsrB domain-containing protein</fullName>
    </recommendedName>
</protein>
<dbReference type="Gene3D" id="3.40.50.1820">
    <property type="entry name" value="alpha/beta hydrolase"/>
    <property type="match status" value="1"/>
</dbReference>
<dbReference type="SUPFAM" id="SSF51316">
    <property type="entry name" value="Mss4-like"/>
    <property type="match status" value="1"/>
</dbReference>
<dbReference type="PANTHER" id="PTHR46081:SF8">
    <property type="entry name" value="PEPTIDE METHIONINE SULFOXIDE REDUCTASE 2"/>
    <property type="match status" value="1"/>
</dbReference>
<dbReference type="Pfam" id="PF01738">
    <property type="entry name" value="DLH"/>
    <property type="match status" value="1"/>
</dbReference>
<evidence type="ECO:0000259" key="6">
    <source>
        <dbReference type="PROSITE" id="PS51790"/>
    </source>
</evidence>
<proteinExistence type="inferred from homology"/>
<dbReference type="AlphaFoldDB" id="A0AAN7Y5Q6"/>
<keyword evidence="4" id="KW-0862">Zinc</keyword>
<dbReference type="InterPro" id="IPR029058">
    <property type="entry name" value="AB_hydrolase_fold"/>
</dbReference>
<dbReference type="GO" id="GO:0030091">
    <property type="term" value="P:protein repair"/>
    <property type="evidence" value="ECO:0007669"/>
    <property type="project" value="InterPro"/>
</dbReference>
<sequence length="447" mass="50231">MDDVEVYISETSDKSTEHGILIITDVIGHRFKNVQLVADTFAKNGYFVYMPDLFNGNPIPLNRPDDFDFPKWLSNYGTGVEDPIMEKSIKTMREKYGVKRVGAVGYCFGGKYVVRFLKPGQIDVGYSAHPSFVQEDELKGIKGPFAISAAETDHIFPTEKRHRSEEILKEVGQPYQINLYSGVEHGFAVRGDPEKREVQYAKESAFLQALQWFEEHLNIQRRLSLIFSIDYSDTLYTSVKPHLMRLPSFPNIIRTLYAFSNTTLRSQPIVKSLGQPLQRATIRSMPTIPFLGSLFSSSTSSSQKMSYPDERTPGDWQAVLNKEQFRVLREKGTEAPFSGEYDKHHPSQGVYTCAGCQAPLYKAEHKFKSGCGWPAYFDAIPGAVTRHTDSSFGMARTEIVCSNCGGHLGHVFKGEGYNTPTDERHCVNSVSLKFNKDDPVTGNGQAK</sequence>
<dbReference type="InterPro" id="IPR002925">
    <property type="entry name" value="Dienelactn_hydro"/>
</dbReference>
<dbReference type="GO" id="GO:0006979">
    <property type="term" value="P:response to oxidative stress"/>
    <property type="evidence" value="ECO:0007669"/>
    <property type="project" value="InterPro"/>
</dbReference>
<evidence type="ECO:0000256" key="3">
    <source>
        <dbReference type="ARBA" id="ARBA00022723"/>
    </source>
</evidence>
<dbReference type="GO" id="GO:0033743">
    <property type="term" value="F:peptide-methionine (R)-S-oxide reductase activity"/>
    <property type="evidence" value="ECO:0007669"/>
    <property type="project" value="InterPro"/>
</dbReference>
<evidence type="ECO:0000313" key="7">
    <source>
        <dbReference type="EMBL" id="KAK5083908.1"/>
    </source>
</evidence>
<evidence type="ECO:0000256" key="5">
    <source>
        <dbReference type="ARBA" id="ARBA00023002"/>
    </source>
</evidence>
<dbReference type="NCBIfam" id="TIGR00357">
    <property type="entry name" value="peptide-methionine (R)-S-oxide reductase MsrB"/>
    <property type="match status" value="1"/>
</dbReference>
<comment type="caution">
    <text evidence="7">The sequence shown here is derived from an EMBL/GenBank/DDBJ whole genome shotgun (WGS) entry which is preliminary data.</text>
</comment>
<dbReference type="PANTHER" id="PTHR46081">
    <property type="entry name" value="PEPTIDE METHIONINE SULFOXIDE REDUCTASE 2"/>
    <property type="match status" value="1"/>
</dbReference>
<dbReference type="GO" id="GO:0046872">
    <property type="term" value="F:metal ion binding"/>
    <property type="evidence" value="ECO:0007669"/>
    <property type="project" value="UniProtKB-KW"/>
</dbReference>
<comment type="cofactor">
    <cofactor evidence="1">
        <name>Zn(2+)</name>
        <dbReference type="ChEBI" id="CHEBI:29105"/>
    </cofactor>
</comment>
<organism evidence="7 8">
    <name type="scientific">Lithohypha guttulata</name>
    <dbReference type="NCBI Taxonomy" id="1690604"/>
    <lineage>
        <taxon>Eukaryota</taxon>
        <taxon>Fungi</taxon>
        <taxon>Dikarya</taxon>
        <taxon>Ascomycota</taxon>
        <taxon>Pezizomycotina</taxon>
        <taxon>Eurotiomycetes</taxon>
        <taxon>Chaetothyriomycetidae</taxon>
        <taxon>Chaetothyriales</taxon>
        <taxon>Trichomeriaceae</taxon>
        <taxon>Lithohypha</taxon>
    </lineage>
</organism>
<dbReference type="Gene3D" id="2.170.150.20">
    <property type="entry name" value="Peptide methionine sulfoxide reductase"/>
    <property type="match status" value="1"/>
</dbReference>